<dbReference type="Pfam" id="PF01797">
    <property type="entry name" value="Y1_Tnp"/>
    <property type="match status" value="1"/>
</dbReference>
<reference evidence="2 3" key="1">
    <citation type="journal article" date="2016" name="Nat. Commun.">
        <title>Thousands of microbial genomes shed light on interconnected biogeochemical processes in an aquifer system.</title>
        <authorList>
            <person name="Anantharaman K."/>
            <person name="Brown C.T."/>
            <person name="Hug L.A."/>
            <person name="Sharon I."/>
            <person name="Castelle C.J."/>
            <person name="Probst A.J."/>
            <person name="Thomas B.C."/>
            <person name="Singh A."/>
            <person name="Wilkins M.J."/>
            <person name="Karaoz U."/>
            <person name="Brodie E.L."/>
            <person name="Williams K.H."/>
            <person name="Hubbard S.S."/>
            <person name="Banfield J.F."/>
        </authorList>
    </citation>
    <scope>NUCLEOTIDE SEQUENCE [LARGE SCALE GENOMIC DNA]</scope>
</reference>
<dbReference type="PANTHER" id="PTHR33360:SF2">
    <property type="entry name" value="TRANSPOSASE FOR INSERTION SEQUENCE ELEMENT IS200"/>
    <property type="match status" value="1"/>
</dbReference>
<dbReference type="AlphaFoldDB" id="A0A1G2KW38"/>
<dbReference type="NCBIfam" id="NF033573">
    <property type="entry name" value="transpos_IS200"/>
    <property type="match status" value="1"/>
</dbReference>
<dbReference type="GO" id="GO:0006313">
    <property type="term" value="P:DNA transposition"/>
    <property type="evidence" value="ECO:0007669"/>
    <property type="project" value="InterPro"/>
</dbReference>
<sequence>MLVSIPPMMSVGSAVRIMKTNTSRKIKEQFPFLKQVYWGTDGIWSDGYFVSTAGVTPHIIERYIENQGRDDAGQTAKLFA</sequence>
<protein>
    <recommendedName>
        <fullName evidence="1">Transposase IS200-like domain-containing protein</fullName>
    </recommendedName>
</protein>
<feature type="domain" description="Transposase IS200-like" evidence="1">
    <location>
        <begin position="1"/>
        <end position="67"/>
    </location>
</feature>
<evidence type="ECO:0000259" key="1">
    <source>
        <dbReference type="Pfam" id="PF01797"/>
    </source>
</evidence>
<dbReference type="GO" id="GO:0003677">
    <property type="term" value="F:DNA binding"/>
    <property type="evidence" value="ECO:0007669"/>
    <property type="project" value="InterPro"/>
</dbReference>
<dbReference type="EMBL" id="MHQL01000016">
    <property type="protein sequence ID" value="OHA03394.1"/>
    <property type="molecule type" value="Genomic_DNA"/>
</dbReference>
<dbReference type="SUPFAM" id="SSF143422">
    <property type="entry name" value="Transposase IS200-like"/>
    <property type="match status" value="1"/>
</dbReference>
<dbReference type="PANTHER" id="PTHR33360">
    <property type="entry name" value="TRANSPOSASE FOR INSERTION SEQUENCE ELEMENT IS200"/>
    <property type="match status" value="1"/>
</dbReference>
<dbReference type="InterPro" id="IPR036515">
    <property type="entry name" value="Transposase_17_sf"/>
</dbReference>
<evidence type="ECO:0000313" key="3">
    <source>
        <dbReference type="Proteomes" id="UP000177811"/>
    </source>
</evidence>
<dbReference type="GO" id="GO:0004803">
    <property type="term" value="F:transposase activity"/>
    <property type="evidence" value="ECO:0007669"/>
    <property type="project" value="InterPro"/>
</dbReference>
<dbReference type="InterPro" id="IPR002686">
    <property type="entry name" value="Transposase_17"/>
</dbReference>
<accession>A0A1G2KW38</accession>
<proteinExistence type="predicted"/>
<evidence type="ECO:0000313" key="2">
    <source>
        <dbReference type="EMBL" id="OHA03394.1"/>
    </source>
</evidence>
<comment type="caution">
    <text evidence="2">The sequence shown here is derived from an EMBL/GenBank/DDBJ whole genome shotgun (WGS) entry which is preliminary data.</text>
</comment>
<name>A0A1G2KW38_9BACT</name>
<dbReference type="Gene3D" id="3.30.70.1290">
    <property type="entry name" value="Transposase IS200-like"/>
    <property type="match status" value="1"/>
</dbReference>
<gene>
    <name evidence="2" type="ORF">A3C16_05650</name>
</gene>
<organism evidence="2 3">
    <name type="scientific">Candidatus Sungbacteria bacterium RIFCSPHIGHO2_02_FULL_51_29</name>
    <dbReference type="NCBI Taxonomy" id="1802273"/>
    <lineage>
        <taxon>Bacteria</taxon>
        <taxon>Candidatus Sungiibacteriota</taxon>
    </lineage>
</organism>
<dbReference type="Proteomes" id="UP000177811">
    <property type="component" value="Unassembled WGS sequence"/>
</dbReference>